<dbReference type="EMBL" id="JSZA02000009">
    <property type="protein sequence ID" value="TGO03624.1"/>
    <property type="molecule type" value="Genomic_DNA"/>
</dbReference>
<reference evidence="1 2" key="1">
    <citation type="journal article" date="2016" name="Front. Microbiol.">
        <title>Single-Cell (Meta-)Genomics of a Dimorphic Candidatus Thiomargarita nelsonii Reveals Genomic Plasticity.</title>
        <authorList>
            <person name="Flood B.E."/>
            <person name="Fliss P."/>
            <person name="Jones D.S."/>
            <person name="Dick G.J."/>
            <person name="Jain S."/>
            <person name="Kaster A.K."/>
            <person name="Winkel M."/>
            <person name="Mussmann M."/>
            <person name="Bailey J."/>
        </authorList>
    </citation>
    <scope>NUCLEOTIDE SEQUENCE [LARGE SCALE GENOMIC DNA]</scope>
    <source>
        <strain evidence="1">Hydrate Ridge</strain>
    </source>
</reference>
<dbReference type="Proteomes" id="UP000030428">
    <property type="component" value="Unassembled WGS sequence"/>
</dbReference>
<comment type="caution">
    <text evidence="1">The sequence shown here is derived from an EMBL/GenBank/DDBJ whole genome shotgun (WGS) entry which is preliminary data.</text>
</comment>
<accession>A0A4E0RU66</accession>
<sequence>MSKINFGLRVYALFLRNIKIANIPKPTTSICAPMDSKVEKIPSHVICGICSSGVELSQPLIWSSNMPFPMNIKAIMNRNNAVNEKRLIFP</sequence>
<evidence type="ECO:0000313" key="2">
    <source>
        <dbReference type="Proteomes" id="UP000030428"/>
    </source>
</evidence>
<protein>
    <submittedName>
        <fullName evidence="1">Uncharacterized protein</fullName>
    </submittedName>
</protein>
<keyword evidence="2" id="KW-1185">Reference proteome</keyword>
<gene>
    <name evidence="1" type="ORF">PN36_03290</name>
</gene>
<dbReference type="AlphaFoldDB" id="A0A4E0RU66"/>
<organism evidence="1 2">
    <name type="scientific">Candidatus Thiomargarita nelsonii</name>
    <dbReference type="NCBI Taxonomy" id="1003181"/>
    <lineage>
        <taxon>Bacteria</taxon>
        <taxon>Pseudomonadati</taxon>
        <taxon>Pseudomonadota</taxon>
        <taxon>Gammaproteobacteria</taxon>
        <taxon>Thiotrichales</taxon>
        <taxon>Thiotrichaceae</taxon>
        <taxon>Thiomargarita</taxon>
    </lineage>
</organism>
<name>A0A4E0RU66_9GAMM</name>
<evidence type="ECO:0000313" key="1">
    <source>
        <dbReference type="EMBL" id="TGO03624.1"/>
    </source>
</evidence>
<proteinExistence type="predicted"/>